<keyword evidence="3 10" id="KW-0489">Methyltransferase</keyword>
<dbReference type="NCBIfam" id="TIGR01469">
    <property type="entry name" value="cobA_cysG_Cterm"/>
    <property type="match status" value="1"/>
</dbReference>
<dbReference type="InterPro" id="IPR014776">
    <property type="entry name" value="4pyrrole_Mease_sub2"/>
</dbReference>
<evidence type="ECO:0000256" key="3">
    <source>
        <dbReference type="ARBA" id="ARBA00022603"/>
    </source>
</evidence>
<gene>
    <name evidence="10" type="ordered locus">VVA0956</name>
</gene>
<evidence type="ECO:0000256" key="2">
    <source>
        <dbReference type="ARBA" id="ARBA00012162"/>
    </source>
</evidence>
<dbReference type="EMBL" id="BA000038">
    <property type="protein sequence ID" value="BAC96981.1"/>
    <property type="molecule type" value="Genomic_DNA"/>
</dbReference>
<evidence type="ECO:0000313" key="11">
    <source>
        <dbReference type="Proteomes" id="UP000002675"/>
    </source>
</evidence>
<dbReference type="KEGG" id="vvy:VVA0956"/>
<comment type="pathway">
    <text evidence="7">Porphyrin-containing compound metabolism; siroheme biosynthesis; precorrin-2 from uroporphyrinogen III: step 1/1.</text>
</comment>
<dbReference type="InterPro" id="IPR000878">
    <property type="entry name" value="4pyrrol_Mease"/>
</dbReference>
<dbReference type="PANTHER" id="PTHR45790">
    <property type="entry name" value="SIROHEME SYNTHASE-RELATED"/>
    <property type="match status" value="1"/>
</dbReference>
<name>Q7MDT1_VIBVY</name>
<sequence length="332" mass="35464">MRHQLRVVHSAAQTIFCPCHRAAKPLIHSATKESIMDTSISTQLRDRSYSEHAISSHSLRGSQAKNRPTSTGTAASGFVYLVGAGPGDPELLTVKAVNALQQCDLLVYDRLVSKEILALVPEHVDKIYVGKRCGEPSLKQDEINQILVSFAQLGRKIVRLKGGDPFIFGRGGEEALALVEHNIRYCVVPGITAAIGCAASCAIPLTHREVARSVTLVTGTVVTGSLPAWSAIVEAGQTLVFYMGLESARAIEQGLRGQGVRADFPVAIVTQGSTPEQKTYVTTLATLEKTAVALKGVSPALIIMGEVVKLRERLKTTLAAVAPMANASFVDE</sequence>
<organism evidence="10 11">
    <name type="scientific">Vibrio vulnificus (strain YJ016)</name>
    <dbReference type="NCBI Taxonomy" id="196600"/>
    <lineage>
        <taxon>Bacteria</taxon>
        <taxon>Pseudomonadati</taxon>
        <taxon>Pseudomonadota</taxon>
        <taxon>Gammaproteobacteria</taxon>
        <taxon>Vibrionales</taxon>
        <taxon>Vibrionaceae</taxon>
        <taxon>Vibrio</taxon>
    </lineage>
</organism>
<dbReference type="GO" id="GO:0019354">
    <property type="term" value="P:siroheme biosynthetic process"/>
    <property type="evidence" value="ECO:0007669"/>
    <property type="project" value="UniProtKB-UniPathway"/>
</dbReference>
<dbReference type="Pfam" id="PF00590">
    <property type="entry name" value="TP_methylase"/>
    <property type="match status" value="1"/>
</dbReference>
<evidence type="ECO:0000256" key="4">
    <source>
        <dbReference type="ARBA" id="ARBA00022679"/>
    </source>
</evidence>
<dbReference type="AlphaFoldDB" id="Q7MDT1"/>
<dbReference type="PROSITE" id="PS00839">
    <property type="entry name" value="SUMT_1"/>
    <property type="match status" value="1"/>
</dbReference>
<dbReference type="Gene3D" id="3.30.950.10">
    <property type="entry name" value="Methyltransferase, Cobalt-precorrin-4 Transmethylase, Domain 2"/>
    <property type="match status" value="1"/>
</dbReference>
<dbReference type="GO" id="GO:0032259">
    <property type="term" value="P:methylation"/>
    <property type="evidence" value="ECO:0007669"/>
    <property type="project" value="UniProtKB-KW"/>
</dbReference>
<reference evidence="10 11" key="1">
    <citation type="journal article" date="2003" name="Genome Res.">
        <title>Comparative genome analysis of Vibrio vulnificus, a marine pathogen.</title>
        <authorList>
            <person name="Chen C.Y."/>
            <person name="Wu K.M."/>
            <person name="Chang Y.C."/>
            <person name="Chang C.H."/>
            <person name="Tsai H.C."/>
            <person name="Liao T.L."/>
            <person name="Liu Y.M."/>
            <person name="Chen H.J."/>
            <person name="Shen A.B."/>
            <person name="Li J.C."/>
            <person name="Su T.L."/>
            <person name="Shao C.P."/>
            <person name="Lee C.T."/>
            <person name="Hor L.I."/>
            <person name="Tsai S.F."/>
        </authorList>
    </citation>
    <scope>NUCLEOTIDE SEQUENCE [LARGE SCALE GENOMIC DNA]</scope>
    <source>
        <strain evidence="10 11">YJ016</strain>
    </source>
</reference>
<dbReference type="eggNOG" id="COG0007">
    <property type="taxonomic scope" value="Bacteria"/>
</dbReference>
<proteinExistence type="inferred from homology"/>
<dbReference type="InterPro" id="IPR050161">
    <property type="entry name" value="Siro_Cobalamin_biosynth"/>
</dbReference>
<evidence type="ECO:0000259" key="9">
    <source>
        <dbReference type="Pfam" id="PF00590"/>
    </source>
</evidence>
<evidence type="ECO:0000256" key="5">
    <source>
        <dbReference type="ARBA" id="ARBA00022691"/>
    </source>
</evidence>
<evidence type="ECO:0000256" key="6">
    <source>
        <dbReference type="ARBA" id="ARBA00023244"/>
    </source>
</evidence>
<evidence type="ECO:0000256" key="1">
    <source>
        <dbReference type="ARBA" id="ARBA00005879"/>
    </source>
</evidence>
<evidence type="ECO:0000256" key="7">
    <source>
        <dbReference type="ARBA" id="ARBA00025705"/>
    </source>
</evidence>
<dbReference type="FunFam" id="3.40.1010.10:FF:000001">
    <property type="entry name" value="Siroheme synthase"/>
    <property type="match status" value="1"/>
</dbReference>
<dbReference type="InterPro" id="IPR014777">
    <property type="entry name" value="4pyrrole_Mease_sub1"/>
</dbReference>
<comment type="similarity">
    <text evidence="1">Belongs to the precorrin methyltransferase family.</text>
</comment>
<evidence type="ECO:0000256" key="8">
    <source>
        <dbReference type="ARBA" id="ARBA00060548"/>
    </source>
</evidence>
<dbReference type="InterPro" id="IPR003043">
    <property type="entry name" value="Uropor_MeTrfase_CS"/>
</dbReference>
<dbReference type="HOGENOM" id="CLU_011276_7_0_6"/>
<protein>
    <recommendedName>
        <fullName evidence="2">uroporphyrinogen-III C-methyltransferase</fullName>
        <ecNumber evidence="2">2.1.1.107</ecNumber>
    </recommendedName>
</protein>
<feature type="domain" description="Tetrapyrrole methylase" evidence="9">
    <location>
        <begin position="79"/>
        <end position="287"/>
    </location>
</feature>
<keyword evidence="6" id="KW-0627">Porphyrin biosynthesis</keyword>
<dbReference type="InterPro" id="IPR006366">
    <property type="entry name" value="CobA/CysG_C"/>
</dbReference>
<dbReference type="Gene3D" id="3.40.1010.10">
    <property type="entry name" value="Cobalt-precorrin-4 Transmethylase, Domain 1"/>
    <property type="match status" value="1"/>
</dbReference>
<dbReference type="GO" id="GO:0004851">
    <property type="term" value="F:uroporphyrin-III C-methyltransferase activity"/>
    <property type="evidence" value="ECO:0007669"/>
    <property type="project" value="UniProtKB-EC"/>
</dbReference>
<evidence type="ECO:0000313" key="10">
    <source>
        <dbReference type="EMBL" id="BAC96981.1"/>
    </source>
</evidence>
<dbReference type="STRING" id="672.VV93_v1c38940"/>
<dbReference type="EC" id="2.1.1.107" evidence="2"/>
<dbReference type="PANTHER" id="PTHR45790:SF3">
    <property type="entry name" value="S-ADENOSYL-L-METHIONINE-DEPENDENT UROPORPHYRINOGEN III METHYLTRANSFERASE, CHLOROPLASTIC"/>
    <property type="match status" value="1"/>
</dbReference>
<dbReference type="CDD" id="cd11642">
    <property type="entry name" value="SUMT"/>
    <property type="match status" value="1"/>
</dbReference>
<dbReference type="Proteomes" id="UP000002675">
    <property type="component" value="Chromosome II"/>
</dbReference>
<comment type="pathway">
    <text evidence="8">Cofactor biosynthesis; adenosylcobalamin biosynthesis; precorrin-2 from uroporphyrinogen III: step 1/1.</text>
</comment>
<dbReference type="InterPro" id="IPR035996">
    <property type="entry name" value="4pyrrol_Methylase_sf"/>
</dbReference>
<accession>Q7MDT1</accession>
<keyword evidence="5" id="KW-0949">S-adenosyl-L-methionine</keyword>
<dbReference type="SUPFAM" id="SSF53790">
    <property type="entry name" value="Tetrapyrrole methylase"/>
    <property type="match status" value="1"/>
</dbReference>
<keyword evidence="4" id="KW-0808">Transferase</keyword>
<dbReference type="UniPathway" id="UPA00262">
    <property type="reaction ID" value="UER00211"/>
</dbReference>
<dbReference type="NCBIfam" id="NF004790">
    <property type="entry name" value="PRK06136.1"/>
    <property type="match status" value="1"/>
</dbReference>